<dbReference type="InterPro" id="IPR013083">
    <property type="entry name" value="Znf_RING/FYVE/PHD"/>
</dbReference>
<feature type="coiled-coil region" evidence="7">
    <location>
        <begin position="288"/>
        <end position="364"/>
    </location>
</feature>
<dbReference type="InterPro" id="IPR051348">
    <property type="entry name" value="U-box_ubiquitin_ligases"/>
</dbReference>
<reference evidence="10 11" key="1">
    <citation type="submission" date="2018-09" db="EMBL/GenBank/DDBJ databases">
        <title>A high-quality reference genome of wild soybean provides a powerful tool to mine soybean genomes.</title>
        <authorList>
            <person name="Xie M."/>
            <person name="Chung C.Y.L."/>
            <person name="Li M.-W."/>
            <person name="Wong F.-L."/>
            <person name="Chan T.-F."/>
            <person name="Lam H.-M."/>
        </authorList>
    </citation>
    <scope>NUCLEOTIDE SEQUENCE [LARGE SCALE GENOMIC DNA]</scope>
    <source>
        <strain evidence="11">cv. W05</strain>
        <tissue evidence="10">Hypocotyl of etiolated seedlings</tissue>
    </source>
</reference>
<gene>
    <name evidence="10" type="ORF">D0Y65_048506</name>
</gene>
<dbReference type="Pfam" id="PF07714">
    <property type="entry name" value="PK_Tyr_Ser-Thr"/>
    <property type="match status" value="1"/>
</dbReference>
<organism evidence="10 11">
    <name type="scientific">Glycine soja</name>
    <name type="common">Wild soybean</name>
    <dbReference type="NCBI Taxonomy" id="3848"/>
    <lineage>
        <taxon>Eukaryota</taxon>
        <taxon>Viridiplantae</taxon>
        <taxon>Streptophyta</taxon>
        <taxon>Embryophyta</taxon>
        <taxon>Tracheophyta</taxon>
        <taxon>Spermatophyta</taxon>
        <taxon>Magnoliopsida</taxon>
        <taxon>eudicotyledons</taxon>
        <taxon>Gunneridae</taxon>
        <taxon>Pentapetalae</taxon>
        <taxon>rosids</taxon>
        <taxon>fabids</taxon>
        <taxon>Fabales</taxon>
        <taxon>Fabaceae</taxon>
        <taxon>Papilionoideae</taxon>
        <taxon>50 kb inversion clade</taxon>
        <taxon>NPAAA clade</taxon>
        <taxon>indigoferoid/millettioid clade</taxon>
        <taxon>Phaseoleae</taxon>
        <taxon>Glycine</taxon>
        <taxon>Glycine subgen. Soja</taxon>
    </lineage>
</organism>
<comment type="function">
    <text evidence="2">Functions as an E3 ubiquitin ligase.</text>
</comment>
<dbReference type="Gene3D" id="3.30.40.10">
    <property type="entry name" value="Zinc/RING finger domain, C3HC4 (zinc finger)"/>
    <property type="match status" value="1"/>
</dbReference>
<evidence type="ECO:0000313" key="10">
    <source>
        <dbReference type="EMBL" id="RZB52106.1"/>
    </source>
</evidence>
<sequence>MDATETEKIYVAVGYDIVDGFQTLSWAMKKWNSHPCSIVILHVNYNTSKKYVPTLLGKLPAKGASEKILERIRKHEQRIIQKLLSKYIALCDNVPAETLEVEKFDEPMEKRTIDLIHGLGITKLIMGFSFMKPSLKSEVDVNGLFYVNQHKPPFCELFVIFGGKQVTPRVKNDEIIMEDDNGFKIASMRDKINCIDWLERMFFDKTIDTQHRSSCAPSSSSTNFEPYLNQNEWKFSFQEIENYAQELMSLNLEEGSSGQDNHVSHFNPIEPYVKERNSSNNMSAAENIDILKDKVNEAYRTIQLKRKEDEANWERHEKAEWAIYLCNRREEELEYLIKEEVTRKEELRKDLDAEKEQFHKIKMDIEDSKKKLSLVAEQQSELLNRLHIYTLAVPQAETKLGKALAEKTEMLMEMDGLRKQRNAMNRSIEFFQRKRCHKNECRLIEKGCGLREYTKEEITLATQNFSEQMRLKSDGNWTNVYRGQINHSTVAIKMLNHVPDLSQLDFQAKVRNLGKIRQPHLVAMLGFCSEPKCLVLEYMNNGSLEEMLFCKSKNRVLSWRDCIRIAIEVCSGLGFLNAAQPKPIVHCHPSPSKILLDCNLVAKITGFGLHGCSEECNDNSSDMKAIGVLLQNLLNGRRNLVTMDTEACFDEIGEQWPFDVARDVMGLAMRCMSMNCEPNGEMSITRVVEELNEIRKKGDDMVAREGWRNINGGNVHGQDSTHVPSVFICPILQRIMKNPHIAADGFSYELEAIEEWLQSGHDISPKNLKLKHKLLTPNHTLRSLIEDWQGKRSAKVAN</sequence>
<dbReference type="Pfam" id="PF04564">
    <property type="entry name" value="U-box"/>
    <property type="match status" value="1"/>
</dbReference>
<keyword evidence="6" id="KW-0833">Ubl conjugation pathway</keyword>
<dbReference type="GO" id="GO:0005524">
    <property type="term" value="F:ATP binding"/>
    <property type="evidence" value="ECO:0007669"/>
    <property type="project" value="InterPro"/>
</dbReference>
<dbReference type="PANTHER" id="PTHR45647:SF34">
    <property type="entry name" value="U-BOX KINASE FAMILY PROTEIN"/>
    <property type="match status" value="1"/>
</dbReference>
<dbReference type="PROSITE" id="PS50011">
    <property type="entry name" value="PROTEIN_KINASE_DOM"/>
    <property type="match status" value="1"/>
</dbReference>
<dbReference type="PROSITE" id="PS51698">
    <property type="entry name" value="U_BOX"/>
    <property type="match status" value="1"/>
</dbReference>
<evidence type="ECO:0000259" key="8">
    <source>
        <dbReference type="PROSITE" id="PS50011"/>
    </source>
</evidence>
<dbReference type="Proteomes" id="UP000289340">
    <property type="component" value="Chromosome 18"/>
</dbReference>
<dbReference type="GO" id="GO:0061630">
    <property type="term" value="F:ubiquitin protein ligase activity"/>
    <property type="evidence" value="ECO:0007669"/>
    <property type="project" value="UniProtKB-EC"/>
</dbReference>
<feature type="domain" description="Protein kinase" evidence="8">
    <location>
        <begin position="466"/>
        <end position="798"/>
    </location>
</feature>
<keyword evidence="7" id="KW-0175">Coiled coil</keyword>
<dbReference type="GO" id="GO:0016567">
    <property type="term" value="P:protein ubiquitination"/>
    <property type="evidence" value="ECO:0007669"/>
    <property type="project" value="UniProtKB-UniPathway"/>
</dbReference>
<dbReference type="CDD" id="cd16655">
    <property type="entry name" value="RING-Ubox_WDSUB1-like"/>
    <property type="match status" value="1"/>
</dbReference>
<evidence type="ECO:0000259" key="9">
    <source>
        <dbReference type="PROSITE" id="PS51698"/>
    </source>
</evidence>
<protein>
    <recommendedName>
        <fullName evidence="4">RING-type E3 ubiquitin transferase</fullName>
        <ecNumber evidence="4">2.3.2.27</ecNumber>
    </recommendedName>
</protein>
<dbReference type="InterPro" id="IPR000719">
    <property type="entry name" value="Prot_kinase_dom"/>
</dbReference>
<dbReference type="InterPro" id="IPR011009">
    <property type="entry name" value="Kinase-like_dom_sf"/>
</dbReference>
<evidence type="ECO:0000256" key="5">
    <source>
        <dbReference type="ARBA" id="ARBA00022679"/>
    </source>
</evidence>
<evidence type="ECO:0000256" key="3">
    <source>
        <dbReference type="ARBA" id="ARBA00004906"/>
    </source>
</evidence>
<comment type="pathway">
    <text evidence="3">Protein modification; protein ubiquitination.</text>
</comment>
<dbReference type="EC" id="2.3.2.27" evidence="4"/>
<dbReference type="AlphaFoldDB" id="A0A445FTA7"/>
<dbReference type="Gramene" id="XM_028356336.1">
    <property type="protein sequence ID" value="XP_028212137.1"/>
    <property type="gene ID" value="LOC114394666"/>
</dbReference>
<evidence type="ECO:0000256" key="2">
    <source>
        <dbReference type="ARBA" id="ARBA00003861"/>
    </source>
</evidence>
<evidence type="ECO:0000256" key="6">
    <source>
        <dbReference type="ARBA" id="ARBA00022786"/>
    </source>
</evidence>
<dbReference type="GO" id="GO:0004672">
    <property type="term" value="F:protein kinase activity"/>
    <property type="evidence" value="ECO:0007669"/>
    <property type="project" value="InterPro"/>
</dbReference>
<dbReference type="Gene3D" id="1.10.510.10">
    <property type="entry name" value="Transferase(Phosphotransferase) domain 1"/>
    <property type="match status" value="1"/>
</dbReference>
<proteinExistence type="predicted"/>
<dbReference type="SMART" id="SM00504">
    <property type="entry name" value="Ubox"/>
    <property type="match status" value="1"/>
</dbReference>
<evidence type="ECO:0000256" key="4">
    <source>
        <dbReference type="ARBA" id="ARBA00012483"/>
    </source>
</evidence>
<feature type="domain" description="U-box" evidence="9">
    <location>
        <begin position="722"/>
        <end position="795"/>
    </location>
</feature>
<keyword evidence="5" id="KW-0808">Transferase</keyword>
<evidence type="ECO:0000313" key="11">
    <source>
        <dbReference type="Proteomes" id="UP000289340"/>
    </source>
</evidence>
<comment type="catalytic activity">
    <reaction evidence="1">
        <text>S-ubiquitinyl-[E2 ubiquitin-conjugating enzyme]-L-cysteine + [acceptor protein]-L-lysine = [E2 ubiquitin-conjugating enzyme]-L-cysteine + N(6)-ubiquitinyl-[acceptor protein]-L-lysine.</text>
        <dbReference type="EC" id="2.3.2.27"/>
    </reaction>
</comment>
<evidence type="ECO:0000256" key="1">
    <source>
        <dbReference type="ARBA" id="ARBA00000900"/>
    </source>
</evidence>
<dbReference type="SUPFAM" id="SSF57850">
    <property type="entry name" value="RING/U-box"/>
    <property type="match status" value="1"/>
</dbReference>
<name>A0A445FTA7_GLYSO</name>
<keyword evidence="11" id="KW-1185">Reference proteome</keyword>
<dbReference type="UniPathway" id="UPA00143"/>
<accession>A0A445FTA7</accession>
<evidence type="ECO:0000256" key="7">
    <source>
        <dbReference type="SAM" id="Coils"/>
    </source>
</evidence>
<dbReference type="EMBL" id="QZWG01000018">
    <property type="protein sequence ID" value="RZB52106.1"/>
    <property type="molecule type" value="Genomic_DNA"/>
</dbReference>
<dbReference type="InterPro" id="IPR003613">
    <property type="entry name" value="Ubox_domain"/>
</dbReference>
<dbReference type="InterPro" id="IPR001245">
    <property type="entry name" value="Ser-Thr/Tyr_kinase_cat_dom"/>
</dbReference>
<comment type="caution">
    <text evidence="10">The sequence shown here is derived from an EMBL/GenBank/DDBJ whole genome shotgun (WGS) entry which is preliminary data.</text>
</comment>
<dbReference type="PANTHER" id="PTHR45647">
    <property type="entry name" value="OS02G0152300 PROTEIN"/>
    <property type="match status" value="1"/>
</dbReference>
<dbReference type="Gene3D" id="3.30.200.20">
    <property type="entry name" value="Phosphorylase Kinase, domain 1"/>
    <property type="match status" value="1"/>
</dbReference>
<dbReference type="SUPFAM" id="SSF56112">
    <property type="entry name" value="Protein kinase-like (PK-like)"/>
    <property type="match status" value="1"/>
</dbReference>